<dbReference type="Gene3D" id="3.40.50.300">
    <property type="entry name" value="P-loop containing nucleotide triphosphate hydrolases"/>
    <property type="match status" value="1"/>
</dbReference>
<keyword evidence="1" id="KW-0547">Nucleotide-binding</keyword>
<feature type="region of interest" description="Disordered" evidence="3">
    <location>
        <begin position="118"/>
        <end position="177"/>
    </location>
</feature>
<feature type="region of interest" description="Disordered" evidence="3">
    <location>
        <begin position="299"/>
        <end position="345"/>
    </location>
</feature>
<gene>
    <name evidence="6" type="ORF">K469DRAFT_715446</name>
</gene>
<accession>A0A6A6DL48</accession>
<dbReference type="InterPro" id="IPR050052">
    <property type="entry name" value="ATP-dep_Clp_protease_ClpX"/>
</dbReference>
<dbReference type="SMART" id="SM01086">
    <property type="entry name" value="ClpB_D2-small"/>
    <property type="match status" value="1"/>
</dbReference>
<dbReference type="OrthoDB" id="1721884at2759"/>
<dbReference type="AlphaFoldDB" id="A0A6A6DL48"/>
<feature type="compositionally biased region" description="Low complexity" evidence="3">
    <location>
        <begin position="157"/>
        <end position="177"/>
    </location>
</feature>
<dbReference type="SUPFAM" id="SSF52540">
    <property type="entry name" value="P-loop containing nucleoside triphosphate hydrolases"/>
    <property type="match status" value="1"/>
</dbReference>
<evidence type="ECO:0000259" key="4">
    <source>
        <dbReference type="SMART" id="SM00382"/>
    </source>
</evidence>
<dbReference type="PANTHER" id="PTHR48102">
    <property type="entry name" value="ATP-DEPENDENT CLP PROTEASE ATP-BINDING SUBUNIT CLPX-LIKE, MITOCHONDRIAL-RELATED"/>
    <property type="match status" value="1"/>
</dbReference>
<feature type="domain" description="AAA+ ATPase" evidence="4">
    <location>
        <begin position="188"/>
        <end position="384"/>
    </location>
</feature>
<evidence type="ECO:0000313" key="6">
    <source>
        <dbReference type="EMBL" id="KAF2180201.1"/>
    </source>
</evidence>
<dbReference type="Gene3D" id="1.10.8.60">
    <property type="match status" value="1"/>
</dbReference>
<keyword evidence="2" id="KW-0067">ATP-binding</keyword>
<dbReference type="Pfam" id="PF10431">
    <property type="entry name" value="ClpB_D2-small"/>
    <property type="match status" value="1"/>
</dbReference>
<reference evidence="6" key="1">
    <citation type="journal article" date="2020" name="Stud. Mycol.">
        <title>101 Dothideomycetes genomes: a test case for predicting lifestyles and emergence of pathogens.</title>
        <authorList>
            <person name="Haridas S."/>
            <person name="Albert R."/>
            <person name="Binder M."/>
            <person name="Bloem J."/>
            <person name="Labutti K."/>
            <person name="Salamov A."/>
            <person name="Andreopoulos B."/>
            <person name="Baker S."/>
            <person name="Barry K."/>
            <person name="Bills G."/>
            <person name="Bluhm B."/>
            <person name="Cannon C."/>
            <person name="Castanera R."/>
            <person name="Culley D."/>
            <person name="Daum C."/>
            <person name="Ezra D."/>
            <person name="Gonzalez J."/>
            <person name="Henrissat B."/>
            <person name="Kuo A."/>
            <person name="Liang C."/>
            <person name="Lipzen A."/>
            <person name="Lutzoni F."/>
            <person name="Magnuson J."/>
            <person name="Mondo S."/>
            <person name="Nolan M."/>
            <person name="Ohm R."/>
            <person name="Pangilinan J."/>
            <person name="Park H.-J."/>
            <person name="Ramirez L."/>
            <person name="Alfaro M."/>
            <person name="Sun H."/>
            <person name="Tritt A."/>
            <person name="Yoshinaga Y."/>
            <person name="Zwiers L.-H."/>
            <person name="Turgeon B."/>
            <person name="Goodwin S."/>
            <person name="Spatafora J."/>
            <person name="Crous P."/>
            <person name="Grigoriev I."/>
        </authorList>
    </citation>
    <scope>NUCLEOTIDE SEQUENCE</scope>
    <source>
        <strain evidence="6">CBS 207.26</strain>
    </source>
</reference>
<evidence type="ECO:0000256" key="2">
    <source>
        <dbReference type="ARBA" id="ARBA00022840"/>
    </source>
</evidence>
<protein>
    <submittedName>
        <fullName evidence="6">ClpX, ATPase regulatory subunit</fullName>
    </submittedName>
</protein>
<dbReference type="GO" id="GO:0005759">
    <property type="term" value="C:mitochondrial matrix"/>
    <property type="evidence" value="ECO:0007669"/>
    <property type="project" value="TreeGrafter"/>
</dbReference>
<sequence length="617" mass="66950">MASQTLYITISPQARTSYIALSSIGRRTFLTTSKQQSSGTYHRSDFTGQGFTGIYEAGQPTSGPLGGASIVGAPRITPKALKQHLDQFVVGQERAKKVLSVAVYNHYQRIQELQRQEDEQAELEAQAHRREMGHRHPVEDEFPGQQPTMKVYPPPSQAHSQSQSQTSSSPHSPLEPLPILDYTPLQIEKSNVLLLGPSGVGKTLMAKTLARVLDVPFSMSDCTPFTQAGYIGEDAEVCVQRLLAAANYDVAAAEQGIICLDEIDKIATAKVAHGKDVSGEGVQQALLKIIEGTTLQIQAKPEGGGRSPGSVPGNTGGFPSSNPLDGPRNPGSGAGPPPAPGGKGEVFNVRTDNILFICTGAFVGLHKMILDRISKGSIGFGAPVRASNPESGTHETILKGEDALFKKHLPFFVSSEPPTPPNPFDHRPAKPQQQFYNTLDLVEPSDLQKYGMIPELVGRIPISCALSALNEEALVRVLTEPRNSLLRQYEQLFQLSGMELRFTSRALREVAKSAGGMGTGARGLRTVLERLLGECMFETPGSHIKHILITQEVAQLKSAPLYFQRGQSHNFHATIAQEEEKWEEEIRRNEGSQETGLVSSFEEYRKRGLVAGAGGFM</sequence>
<dbReference type="InterPro" id="IPR027417">
    <property type="entry name" value="P-loop_NTPase"/>
</dbReference>
<dbReference type="GO" id="GO:0005524">
    <property type="term" value="F:ATP binding"/>
    <property type="evidence" value="ECO:0007669"/>
    <property type="project" value="UniProtKB-KW"/>
</dbReference>
<evidence type="ECO:0000259" key="5">
    <source>
        <dbReference type="SMART" id="SM01086"/>
    </source>
</evidence>
<dbReference type="GO" id="GO:0016887">
    <property type="term" value="F:ATP hydrolysis activity"/>
    <property type="evidence" value="ECO:0007669"/>
    <property type="project" value="InterPro"/>
</dbReference>
<feature type="compositionally biased region" description="Basic and acidic residues" evidence="3">
    <location>
        <begin position="125"/>
        <end position="139"/>
    </location>
</feature>
<proteinExistence type="predicted"/>
<feature type="domain" description="Clp ATPase C-terminal" evidence="5">
    <location>
        <begin position="469"/>
        <end position="563"/>
    </location>
</feature>
<keyword evidence="7" id="KW-1185">Reference proteome</keyword>
<dbReference type="EMBL" id="ML994659">
    <property type="protein sequence ID" value="KAF2180201.1"/>
    <property type="molecule type" value="Genomic_DNA"/>
</dbReference>
<organism evidence="6 7">
    <name type="scientific">Zopfia rhizophila CBS 207.26</name>
    <dbReference type="NCBI Taxonomy" id="1314779"/>
    <lineage>
        <taxon>Eukaryota</taxon>
        <taxon>Fungi</taxon>
        <taxon>Dikarya</taxon>
        <taxon>Ascomycota</taxon>
        <taxon>Pezizomycotina</taxon>
        <taxon>Dothideomycetes</taxon>
        <taxon>Dothideomycetes incertae sedis</taxon>
        <taxon>Zopfiaceae</taxon>
        <taxon>Zopfia</taxon>
    </lineage>
</organism>
<evidence type="ECO:0000256" key="3">
    <source>
        <dbReference type="SAM" id="MobiDB-lite"/>
    </source>
</evidence>
<evidence type="ECO:0000256" key="1">
    <source>
        <dbReference type="ARBA" id="ARBA00022741"/>
    </source>
</evidence>
<dbReference type="InterPro" id="IPR003593">
    <property type="entry name" value="AAA+_ATPase"/>
</dbReference>
<dbReference type="InterPro" id="IPR019489">
    <property type="entry name" value="Clp_ATPase_C"/>
</dbReference>
<dbReference type="PANTHER" id="PTHR48102:SF7">
    <property type="entry name" value="ATP-DEPENDENT CLP PROTEASE ATP-BINDING SUBUNIT CLPX-LIKE, MITOCHONDRIAL"/>
    <property type="match status" value="1"/>
</dbReference>
<dbReference type="SMART" id="SM00382">
    <property type="entry name" value="AAA"/>
    <property type="match status" value="1"/>
</dbReference>
<dbReference type="Proteomes" id="UP000800200">
    <property type="component" value="Unassembled WGS sequence"/>
</dbReference>
<dbReference type="GO" id="GO:0051603">
    <property type="term" value="P:proteolysis involved in protein catabolic process"/>
    <property type="evidence" value="ECO:0007669"/>
    <property type="project" value="TreeGrafter"/>
</dbReference>
<name>A0A6A6DL48_9PEZI</name>
<dbReference type="FunFam" id="1.10.8.60:FF:000138">
    <property type="entry name" value="ATP-dependent Clp protease ATP-binding subunit ClpX"/>
    <property type="match status" value="1"/>
</dbReference>
<dbReference type="InterPro" id="IPR003959">
    <property type="entry name" value="ATPase_AAA_core"/>
</dbReference>
<dbReference type="Pfam" id="PF07724">
    <property type="entry name" value="AAA_2"/>
    <property type="match status" value="1"/>
</dbReference>
<evidence type="ECO:0000313" key="7">
    <source>
        <dbReference type="Proteomes" id="UP000800200"/>
    </source>
</evidence>